<dbReference type="Pfam" id="PF00697">
    <property type="entry name" value="PRAI"/>
    <property type="match status" value="1"/>
</dbReference>
<keyword evidence="9 10" id="KW-0413">Isomerase</keyword>
<dbReference type="InterPro" id="IPR001240">
    <property type="entry name" value="PRAI_dom"/>
</dbReference>
<dbReference type="SUPFAM" id="SSF51366">
    <property type="entry name" value="Ribulose-phoshate binding barrel"/>
    <property type="match status" value="1"/>
</dbReference>
<comment type="catalytic activity">
    <reaction evidence="1 10">
        <text>N-(5-phospho-beta-D-ribosyl)anthranilate = 1-(2-carboxyphenylamino)-1-deoxy-D-ribulose 5-phosphate</text>
        <dbReference type="Rhea" id="RHEA:21540"/>
        <dbReference type="ChEBI" id="CHEBI:18277"/>
        <dbReference type="ChEBI" id="CHEBI:58613"/>
        <dbReference type="EC" id="5.3.1.24"/>
    </reaction>
</comment>
<reference evidence="13" key="2">
    <citation type="journal article" date="2018" name="Environ. Microbiol.">
        <title>Bloom of a denitrifying methanotroph, 'Candidatus Methylomirabilis limnetica', in a deep stratified lake.</title>
        <authorList>
            <person name="Graf J.S."/>
            <person name="Mayr M.J."/>
            <person name="Marchant H.K."/>
            <person name="Tienken D."/>
            <person name="Hach P.F."/>
            <person name="Brand A."/>
            <person name="Schubert C.J."/>
            <person name="Kuypers M.M."/>
            <person name="Milucka J."/>
        </authorList>
    </citation>
    <scope>NUCLEOTIDE SEQUENCE [LARGE SCALE GENOMIC DNA]</scope>
    <source>
        <strain evidence="13">Zug</strain>
    </source>
</reference>
<evidence type="ECO:0000256" key="8">
    <source>
        <dbReference type="ARBA" id="ARBA00023141"/>
    </source>
</evidence>
<keyword evidence="6 10" id="KW-0028">Amino-acid biosynthesis</keyword>
<evidence type="ECO:0000256" key="6">
    <source>
        <dbReference type="ARBA" id="ARBA00022605"/>
    </source>
</evidence>
<evidence type="ECO:0000256" key="1">
    <source>
        <dbReference type="ARBA" id="ARBA00001164"/>
    </source>
</evidence>
<dbReference type="Proteomes" id="UP000241436">
    <property type="component" value="Unassembled WGS sequence"/>
</dbReference>
<dbReference type="OrthoDB" id="9786954at2"/>
<dbReference type="NCBIfam" id="NF002298">
    <property type="entry name" value="PRK01222.1-4"/>
    <property type="match status" value="1"/>
</dbReference>
<dbReference type="GO" id="GO:0000162">
    <property type="term" value="P:L-tryptophan biosynthetic process"/>
    <property type="evidence" value="ECO:0007669"/>
    <property type="project" value="UniProtKB-UniRule"/>
</dbReference>
<comment type="similarity">
    <text evidence="3 10">Belongs to the TrpF family.</text>
</comment>
<evidence type="ECO:0000256" key="5">
    <source>
        <dbReference type="ARBA" id="ARBA00022272"/>
    </source>
</evidence>
<evidence type="ECO:0000259" key="11">
    <source>
        <dbReference type="Pfam" id="PF00697"/>
    </source>
</evidence>
<organism evidence="12 13">
    <name type="scientific">Candidatus Methylomirabilis limnetica</name>
    <dbReference type="NCBI Taxonomy" id="2033718"/>
    <lineage>
        <taxon>Bacteria</taxon>
        <taxon>Candidatus Methylomirabilota</taxon>
        <taxon>Candidatus Methylomirabilia</taxon>
        <taxon>Candidatus Methylomirabilales</taxon>
        <taxon>Candidatus Methylomirabilaceae</taxon>
        <taxon>Candidatus Methylomirabilis</taxon>
    </lineage>
</organism>
<dbReference type="UniPathway" id="UPA00035">
    <property type="reaction ID" value="UER00042"/>
</dbReference>
<name>A0A2T4TWE7_9BACT</name>
<accession>A0A2T4TWE7</accession>
<reference evidence="12 13" key="1">
    <citation type="submission" date="2017-09" db="EMBL/GenBank/DDBJ databases">
        <title>Bloom of a denitrifying methanotroph, Candidatus Methylomirabilis limnetica, in a deep stratified lake.</title>
        <authorList>
            <person name="Graf J.S."/>
            <person name="Marchant H.K."/>
            <person name="Tienken D."/>
            <person name="Hach P.F."/>
            <person name="Brand A."/>
            <person name="Schubert C.J."/>
            <person name="Kuypers M.M."/>
            <person name="Milucka J."/>
        </authorList>
    </citation>
    <scope>NUCLEOTIDE SEQUENCE [LARGE SCALE GENOMIC DNA]</scope>
    <source>
        <strain evidence="12 13">Zug</strain>
    </source>
</reference>
<comment type="pathway">
    <text evidence="2 10">Amino-acid biosynthesis; L-tryptophan biosynthesis; L-tryptophan from chorismate: step 3/5.</text>
</comment>
<dbReference type="InterPro" id="IPR044643">
    <property type="entry name" value="TrpF_fam"/>
</dbReference>
<evidence type="ECO:0000256" key="3">
    <source>
        <dbReference type="ARBA" id="ARBA00007571"/>
    </source>
</evidence>
<gene>
    <name evidence="10" type="primary">trpF</name>
    <name evidence="12" type="ORF">CLG94_09145</name>
</gene>
<dbReference type="InterPro" id="IPR011060">
    <property type="entry name" value="RibuloseP-bd_barrel"/>
</dbReference>
<protein>
    <recommendedName>
        <fullName evidence="5 10">N-(5'-phosphoribosyl)anthranilate isomerase</fullName>
        <shortName evidence="10">PRAI</shortName>
        <ecNumber evidence="4 10">5.3.1.24</ecNumber>
    </recommendedName>
</protein>
<evidence type="ECO:0000256" key="4">
    <source>
        <dbReference type="ARBA" id="ARBA00012572"/>
    </source>
</evidence>
<dbReference type="AlphaFoldDB" id="A0A2T4TWE7"/>
<keyword evidence="8 10" id="KW-0057">Aromatic amino acid biosynthesis</keyword>
<evidence type="ECO:0000256" key="10">
    <source>
        <dbReference type="HAMAP-Rule" id="MF_00135"/>
    </source>
</evidence>
<proteinExistence type="inferred from homology"/>
<evidence type="ECO:0000256" key="2">
    <source>
        <dbReference type="ARBA" id="ARBA00004664"/>
    </source>
</evidence>
<evidence type="ECO:0000313" key="13">
    <source>
        <dbReference type="Proteomes" id="UP000241436"/>
    </source>
</evidence>
<keyword evidence="7 10" id="KW-0822">Tryptophan biosynthesis</keyword>
<dbReference type="EC" id="5.3.1.24" evidence="4 10"/>
<dbReference type="FunFam" id="3.20.20.70:FF:000075">
    <property type="entry name" value="Tryptophan biosynthesis protein TRP1"/>
    <property type="match status" value="1"/>
</dbReference>
<dbReference type="PANTHER" id="PTHR42894">
    <property type="entry name" value="N-(5'-PHOSPHORIBOSYL)ANTHRANILATE ISOMERASE"/>
    <property type="match status" value="1"/>
</dbReference>
<dbReference type="HAMAP" id="MF_00135">
    <property type="entry name" value="PRAI"/>
    <property type="match status" value="1"/>
</dbReference>
<dbReference type="Gene3D" id="3.20.20.70">
    <property type="entry name" value="Aldolase class I"/>
    <property type="match status" value="1"/>
</dbReference>
<sequence>MIRVKVCGITSREDAWAAVEAGADALGFIFVKGTPRHIEPEAAAVIVAQMPPFVATVGVFIDRMPEEIDRIMIASGLSLAQLHGAESPADCGRLRVPFVKVIRVQGEYDLEALRTYPQARAFLLDTYVADRPGGTGRTFPWEIAAKAARQVRVILSGGLTPDNVAIAVTQVRPYAVDVCSGVEASPGRKDHQKVREFIERARKADAR</sequence>
<keyword evidence="13" id="KW-1185">Reference proteome</keyword>
<feature type="domain" description="N-(5'phosphoribosyl) anthranilate isomerase (PRAI)" evidence="11">
    <location>
        <begin position="4"/>
        <end position="199"/>
    </location>
</feature>
<dbReference type="GO" id="GO:0004640">
    <property type="term" value="F:phosphoribosylanthranilate isomerase activity"/>
    <property type="evidence" value="ECO:0007669"/>
    <property type="project" value="UniProtKB-UniRule"/>
</dbReference>
<evidence type="ECO:0000256" key="7">
    <source>
        <dbReference type="ARBA" id="ARBA00022822"/>
    </source>
</evidence>
<comment type="caution">
    <text evidence="12">The sequence shown here is derived from an EMBL/GenBank/DDBJ whole genome shotgun (WGS) entry which is preliminary data.</text>
</comment>
<evidence type="ECO:0000313" key="12">
    <source>
        <dbReference type="EMBL" id="PTL35428.1"/>
    </source>
</evidence>
<dbReference type="PANTHER" id="PTHR42894:SF1">
    <property type="entry name" value="N-(5'-PHOSPHORIBOSYL)ANTHRANILATE ISOMERASE"/>
    <property type="match status" value="1"/>
</dbReference>
<dbReference type="EMBL" id="NVQC01000023">
    <property type="protein sequence ID" value="PTL35428.1"/>
    <property type="molecule type" value="Genomic_DNA"/>
</dbReference>
<evidence type="ECO:0000256" key="9">
    <source>
        <dbReference type="ARBA" id="ARBA00023235"/>
    </source>
</evidence>
<dbReference type="RefSeq" id="WP_107562869.1">
    <property type="nucleotide sequence ID" value="NZ_NVQC01000023.1"/>
</dbReference>
<dbReference type="CDD" id="cd00405">
    <property type="entry name" value="PRAI"/>
    <property type="match status" value="1"/>
</dbReference>
<dbReference type="InterPro" id="IPR013785">
    <property type="entry name" value="Aldolase_TIM"/>
</dbReference>